<dbReference type="Pfam" id="PF01933">
    <property type="entry name" value="CofD"/>
    <property type="match status" value="1"/>
</dbReference>
<evidence type="ECO:0000313" key="2">
    <source>
        <dbReference type="EMBL" id="VAW35011.1"/>
    </source>
</evidence>
<sequence length="659" mass="73599">DCVSDDGGSTGELLKHLPLFGIGDLRHVLLAAIQESLLRKRYNLDSQQALETAAALFTLFNYRYQEKPLSVNELLRRGGLELNALPAAMADGILYLLRNLFSDSRLSRALSAPNCLGNLLIVSAIYSGYRDDNPRPSVSAVRNGLLLLTDMLGVVEDGVMPCTLNPSSLKIHYTNGVMTTGEYKSGLSRRGYPVERVFVDFLGLKPQILPQVFTAVREADIIIFAPGSLYTSIVPVMQVPGLAEAVRANEGAMKVLAANIWVQAGETDLTMDEPKRRFYVSDLIKAYNRNIVGGVHGLFQQVLLLGLQDIPGSILQNYAVEGKVPIYLDRGLVWKMGFEPVEACIYAADELAERRLKHEPAALALAIKAMWAARGQFAAELTDSKQWAAEVKTEADLRLPAALPGPPMAGISWFAEPGCRTSGAEGEIACERYARINRRLTALDIEDEYRGRIAEIIWHHADIPAAHLDYTRGLRFIERRNWPRSQVWDKVYSFYDPEDGFLNIRRDIGPENFEVAFLVALGQSLLGNYAAHKDVEPLLAGREIVGKLFRLELRPAAQRRSWFSDLELRSYLKLSRLLPSAVNPLVFTRAVNGEEGFTPPGLLFGLTYAWYIDNRFADHIEYKMAIARAEVSDLVPEQVKTLARRRAIIDFFREVVFCQ</sequence>
<dbReference type="SUPFAM" id="SSF142338">
    <property type="entry name" value="CofD-like"/>
    <property type="match status" value="1"/>
</dbReference>
<dbReference type="Gene3D" id="3.40.50.10680">
    <property type="entry name" value="CofD-like domains"/>
    <property type="match status" value="1"/>
</dbReference>
<dbReference type="PANTHER" id="PTHR30135:SF3">
    <property type="entry name" value="GLUCONEOGENESIS FACTOR-RELATED"/>
    <property type="match status" value="1"/>
</dbReference>
<dbReference type="InterPro" id="IPR010119">
    <property type="entry name" value="Gluconeogen_factor"/>
</dbReference>
<dbReference type="GO" id="GO:0043743">
    <property type="term" value="F:LPPG:FO 2-phospho-L-lactate transferase activity"/>
    <property type="evidence" value="ECO:0007669"/>
    <property type="project" value="InterPro"/>
</dbReference>
<feature type="non-terminal residue" evidence="2">
    <location>
        <position position="1"/>
    </location>
</feature>
<dbReference type="EMBL" id="UOEX01000111">
    <property type="protein sequence ID" value="VAW35011.1"/>
    <property type="molecule type" value="Genomic_DNA"/>
</dbReference>
<dbReference type="InterPro" id="IPR002882">
    <property type="entry name" value="CofD"/>
</dbReference>
<reference evidence="2" key="1">
    <citation type="submission" date="2018-06" db="EMBL/GenBank/DDBJ databases">
        <authorList>
            <person name="Zhirakovskaya E."/>
        </authorList>
    </citation>
    <scope>NUCLEOTIDE SEQUENCE</scope>
</reference>
<evidence type="ECO:0000256" key="1">
    <source>
        <dbReference type="ARBA" id="ARBA00022490"/>
    </source>
</evidence>
<organism evidence="2">
    <name type="scientific">hydrothermal vent metagenome</name>
    <dbReference type="NCBI Taxonomy" id="652676"/>
    <lineage>
        <taxon>unclassified sequences</taxon>
        <taxon>metagenomes</taxon>
        <taxon>ecological metagenomes</taxon>
    </lineage>
</organism>
<dbReference type="PANTHER" id="PTHR30135">
    <property type="entry name" value="UNCHARACTERIZED PROTEIN YVCK-RELATED"/>
    <property type="match status" value="1"/>
</dbReference>
<dbReference type="InterPro" id="IPR038136">
    <property type="entry name" value="CofD-like_dom_sf"/>
</dbReference>
<keyword evidence="1" id="KW-0963">Cytoplasm</keyword>
<protein>
    <recommendedName>
        <fullName evidence="3">YvcK family protein</fullName>
    </recommendedName>
</protein>
<gene>
    <name evidence="2" type="ORF">MNBD_DELTA03-976</name>
</gene>
<evidence type="ECO:0008006" key="3">
    <source>
        <dbReference type="Google" id="ProtNLM"/>
    </source>
</evidence>
<accession>A0A3B0UVJ8</accession>
<dbReference type="AlphaFoldDB" id="A0A3B0UVJ8"/>
<proteinExistence type="predicted"/>
<name>A0A3B0UVJ8_9ZZZZ</name>